<accession>A0A4Q7IPQ8</accession>
<gene>
    <name evidence="1" type="ORF">C1E23_09040</name>
</gene>
<protein>
    <submittedName>
        <fullName evidence="1">Haloacid dehalogenase</fullName>
    </submittedName>
</protein>
<evidence type="ECO:0000313" key="1">
    <source>
        <dbReference type="EMBL" id="RZQ53436.1"/>
    </source>
</evidence>
<dbReference type="InterPro" id="IPR036412">
    <property type="entry name" value="HAD-like_sf"/>
</dbReference>
<dbReference type="NCBIfam" id="TIGR01484">
    <property type="entry name" value="HAD-SF-IIB"/>
    <property type="match status" value="1"/>
</dbReference>
<proteinExistence type="predicted"/>
<reference evidence="1 2" key="1">
    <citation type="submission" date="2018-01" db="EMBL/GenBank/DDBJ databases">
        <title>Co-occurrence of chitin degradation, pigmentation and bioactivity in marine Pseudoalteromonas.</title>
        <authorList>
            <person name="Paulsen S."/>
            <person name="Gram L."/>
            <person name="Machado H."/>
        </authorList>
    </citation>
    <scope>NUCLEOTIDE SEQUENCE [LARGE SCALE GENOMIC DNA]</scope>
    <source>
        <strain evidence="1 2">S3898</strain>
    </source>
</reference>
<dbReference type="GO" id="GO:0016791">
    <property type="term" value="F:phosphatase activity"/>
    <property type="evidence" value="ECO:0007669"/>
    <property type="project" value="TreeGrafter"/>
</dbReference>
<organism evidence="1 2">
    <name type="scientific">Pseudoalteromonas phenolica</name>
    <dbReference type="NCBI Taxonomy" id="161398"/>
    <lineage>
        <taxon>Bacteria</taxon>
        <taxon>Pseudomonadati</taxon>
        <taxon>Pseudomonadota</taxon>
        <taxon>Gammaproteobacteria</taxon>
        <taxon>Alteromonadales</taxon>
        <taxon>Pseudoalteromonadaceae</taxon>
        <taxon>Pseudoalteromonas</taxon>
    </lineage>
</organism>
<dbReference type="EMBL" id="PPSX01000028">
    <property type="protein sequence ID" value="RZQ53436.1"/>
    <property type="molecule type" value="Genomic_DNA"/>
</dbReference>
<dbReference type="Gene3D" id="3.40.50.1000">
    <property type="entry name" value="HAD superfamily/HAD-like"/>
    <property type="match status" value="1"/>
</dbReference>
<dbReference type="Gene3D" id="3.30.1240.10">
    <property type="match status" value="1"/>
</dbReference>
<dbReference type="SUPFAM" id="SSF56784">
    <property type="entry name" value="HAD-like"/>
    <property type="match status" value="1"/>
</dbReference>
<dbReference type="GO" id="GO:0000287">
    <property type="term" value="F:magnesium ion binding"/>
    <property type="evidence" value="ECO:0007669"/>
    <property type="project" value="TreeGrafter"/>
</dbReference>
<sequence>MCSLIFQPRILSLNIHTQQEIKQLVVFDLDRTLLNKHSQLSPLTLKTLREMDKRGIHYTIATGRSFLSAEDIIKGHTFSLPQVYTNGVVTWCPTQQRFSFDNCLGLDETLAATEIMASNSAHPFVNALNDQGERIVFHSEYKNQFEQALLEQFGLSAKTRMLPLAKLNHEFQITNISMIGPRDEIISAHNTIEKLNHLIAYSGQAIEHEAYRWIDVHHAKATKGTAIAKLKELLNIESIICFGDGDNDLSMFEIADECYAPENANIENKQAATAVIGHHNEDGVAKFLTERFSL</sequence>
<dbReference type="PANTHER" id="PTHR10000:SF8">
    <property type="entry name" value="HAD SUPERFAMILY HYDROLASE-LIKE, TYPE 3"/>
    <property type="match status" value="1"/>
</dbReference>
<evidence type="ECO:0000313" key="2">
    <source>
        <dbReference type="Proteomes" id="UP000291338"/>
    </source>
</evidence>
<dbReference type="Proteomes" id="UP000291338">
    <property type="component" value="Unassembled WGS sequence"/>
</dbReference>
<dbReference type="AlphaFoldDB" id="A0A4Q7IPQ8"/>
<dbReference type="GO" id="GO:0005829">
    <property type="term" value="C:cytosol"/>
    <property type="evidence" value="ECO:0007669"/>
    <property type="project" value="TreeGrafter"/>
</dbReference>
<dbReference type="Pfam" id="PF08282">
    <property type="entry name" value="Hydrolase_3"/>
    <property type="match status" value="1"/>
</dbReference>
<dbReference type="InterPro" id="IPR023214">
    <property type="entry name" value="HAD_sf"/>
</dbReference>
<dbReference type="InterPro" id="IPR006379">
    <property type="entry name" value="HAD-SF_hydro_IIB"/>
</dbReference>
<name>A0A4Q7IPQ8_9GAMM</name>
<dbReference type="PANTHER" id="PTHR10000">
    <property type="entry name" value="PHOSPHOSERINE PHOSPHATASE"/>
    <property type="match status" value="1"/>
</dbReference>
<dbReference type="PROSITE" id="PS01229">
    <property type="entry name" value="COF_2"/>
    <property type="match status" value="1"/>
</dbReference>
<comment type="caution">
    <text evidence="1">The sequence shown here is derived from an EMBL/GenBank/DDBJ whole genome shotgun (WGS) entry which is preliminary data.</text>
</comment>